<dbReference type="GO" id="GO:0005634">
    <property type="term" value="C:nucleus"/>
    <property type="evidence" value="ECO:0007669"/>
    <property type="project" value="TreeGrafter"/>
</dbReference>
<dbReference type="Proteomes" id="UP001378592">
    <property type="component" value="Unassembled WGS sequence"/>
</dbReference>
<accession>A0AAN9W6V7</accession>
<sequence length="367" mass="43206">MSKESTCPDVDVFISNYILVDPDVFQLWVDGYSSSDAVNVLNQRGVAAQMEATLDLLTSDVLDHFRTYSLLERLLHNPTKLSEQLAFQIDPQTRQFLIEKYYEFDDAVIRELLGKKLSSRHRKDLDEVADKTEVLLKSCRRQFDNIKRVFKAVEEMSGSIVQNIRTHFLLPEELARRYGAVVFLGCMRFETGKRKLQYLTFSDFHHCAQSIMVQWTYGESNPDYNETELDREFLLELRDVRILIDKDKEHKHLVCARLRPQLLERTLAELDTNFRSYSRALVSLACNMHRTRELRLLFIELVERCLEPWRLANWSLADLRNFLATYTQCALEMDVLREAEVKKAWERYMNVITVCALRMYHTYLASF</sequence>
<organism evidence="1 2">
    <name type="scientific">Gryllus longicercus</name>
    <dbReference type="NCBI Taxonomy" id="2509291"/>
    <lineage>
        <taxon>Eukaryota</taxon>
        <taxon>Metazoa</taxon>
        <taxon>Ecdysozoa</taxon>
        <taxon>Arthropoda</taxon>
        <taxon>Hexapoda</taxon>
        <taxon>Insecta</taxon>
        <taxon>Pterygota</taxon>
        <taxon>Neoptera</taxon>
        <taxon>Polyneoptera</taxon>
        <taxon>Orthoptera</taxon>
        <taxon>Ensifera</taxon>
        <taxon>Gryllidea</taxon>
        <taxon>Grylloidea</taxon>
        <taxon>Gryllidae</taxon>
        <taxon>Gryllinae</taxon>
        <taxon>Gryllus</taxon>
    </lineage>
</organism>
<dbReference type="InterPro" id="IPR008614">
    <property type="entry name" value="FIBP"/>
</dbReference>
<protein>
    <recommendedName>
        <fullName evidence="3">Acidic fibroblast growth factor intracellular-binding protein</fullName>
    </recommendedName>
</protein>
<keyword evidence="2" id="KW-1185">Reference proteome</keyword>
<dbReference type="AlphaFoldDB" id="A0AAN9W6V7"/>
<proteinExistence type="predicted"/>
<reference evidence="1 2" key="1">
    <citation type="submission" date="2024-03" db="EMBL/GenBank/DDBJ databases">
        <title>The genome assembly and annotation of the cricket Gryllus longicercus Weissman &amp; Gray.</title>
        <authorList>
            <person name="Szrajer S."/>
            <person name="Gray D."/>
            <person name="Ylla G."/>
        </authorList>
    </citation>
    <scope>NUCLEOTIDE SEQUENCE [LARGE SCALE GENOMIC DNA]</scope>
    <source>
        <strain evidence="1">DAG 2021-001</strain>
        <tissue evidence="1">Whole body minus gut</tissue>
    </source>
</reference>
<gene>
    <name evidence="1" type="ORF">R5R35_006599</name>
</gene>
<dbReference type="Pfam" id="PF05427">
    <property type="entry name" value="FIBP"/>
    <property type="match status" value="1"/>
</dbReference>
<name>A0AAN9W6V7_9ORTH</name>
<dbReference type="PANTHER" id="PTHR13223">
    <property type="entry name" value="ACIDIC FIBROBLAST GROWTH FACTOR INTRACELLULAR BINDING PROTEIN"/>
    <property type="match status" value="1"/>
</dbReference>
<dbReference type="PANTHER" id="PTHR13223:SF2">
    <property type="entry name" value="ACIDIC FIBROBLAST GROWTH FACTOR INTRACELLULAR-BINDING PROTEIN"/>
    <property type="match status" value="1"/>
</dbReference>
<dbReference type="EMBL" id="JAZDUA010000079">
    <property type="protein sequence ID" value="KAK7869133.1"/>
    <property type="molecule type" value="Genomic_DNA"/>
</dbReference>
<evidence type="ECO:0008006" key="3">
    <source>
        <dbReference type="Google" id="ProtNLM"/>
    </source>
</evidence>
<evidence type="ECO:0000313" key="1">
    <source>
        <dbReference type="EMBL" id="KAK7869133.1"/>
    </source>
</evidence>
<comment type="caution">
    <text evidence="1">The sequence shown here is derived from an EMBL/GenBank/DDBJ whole genome shotgun (WGS) entry which is preliminary data.</text>
</comment>
<evidence type="ECO:0000313" key="2">
    <source>
        <dbReference type="Proteomes" id="UP001378592"/>
    </source>
</evidence>